<protein>
    <submittedName>
        <fullName evidence="1">Uncharacterized protein</fullName>
    </submittedName>
</protein>
<dbReference type="RefSeq" id="WP_184597373.1">
    <property type="nucleotide sequence ID" value="NZ_JACHLI010000044.1"/>
</dbReference>
<gene>
    <name evidence="1" type="ORF">HNP46_006554</name>
</gene>
<evidence type="ECO:0000313" key="2">
    <source>
        <dbReference type="Proteomes" id="UP000566995"/>
    </source>
</evidence>
<reference evidence="1 2" key="1">
    <citation type="submission" date="2020-08" db="EMBL/GenBank/DDBJ databases">
        <title>Functional genomics of gut bacteria from endangered species of beetles.</title>
        <authorList>
            <person name="Carlos-Shanley C."/>
        </authorList>
    </citation>
    <scope>NUCLEOTIDE SEQUENCE [LARGE SCALE GENOMIC DNA]</scope>
    <source>
        <strain evidence="1 2">S00179</strain>
    </source>
</reference>
<evidence type="ECO:0000313" key="1">
    <source>
        <dbReference type="EMBL" id="MBB4867635.1"/>
    </source>
</evidence>
<accession>A0A7W7P5F2</accession>
<dbReference type="AlphaFoldDB" id="A0A7W7P5F2"/>
<dbReference type="Proteomes" id="UP000566995">
    <property type="component" value="Unassembled WGS sequence"/>
</dbReference>
<name>A0A7W7P5F2_PSENT</name>
<sequence>MTGILIVINGCQRAAAATVLHHCCQVDPRTEFGKKQGERSKTNDCCEALAAAKSKKMSN</sequence>
<proteinExistence type="predicted"/>
<comment type="caution">
    <text evidence="1">The sequence shown here is derived from an EMBL/GenBank/DDBJ whole genome shotgun (WGS) entry which is preliminary data.</text>
</comment>
<organism evidence="1 2">
    <name type="scientific">Pseudomonas nitroreducens</name>
    <dbReference type="NCBI Taxonomy" id="46680"/>
    <lineage>
        <taxon>Bacteria</taxon>
        <taxon>Pseudomonadati</taxon>
        <taxon>Pseudomonadota</taxon>
        <taxon>Gammaproteobacteria</taxon>
        <taxon>Pseudomonadales</taxon>
        <taxon>Pseudomonadaceae</taxon>
        <taxon>Pseudomonas</taxon>
    </lineage>
</organism>
<dbReference type="EMBL" id="JACHLI010000044">
    <property type="protein sequence ID" value="MBB4867635.1"/>
    <property type="molecule type" value="Genomic_DNA"/>
</dbReference>